<feature type="signal peptide" evidence="1">
    <location>
        <begin position="1"/>
        <end position="24"/>
    </location>
</feature>
<evidence type="ECO:0000313" key="3">
    <source>
        <dbReference type="EMBL" id="XBH03901.1"/>
    </source>
</evidence>
<feature type="chain" id="PRO_5043873645" evidence="1">
    <location>
        <begin position="25"/>
        <end position="295"/>
    </location>
</feature>
<dbReference type="AlphaFoldDB" id="A0AAU7CGX7"/>
<evidence type="ECO:0000259" key="2">
    <source>
        <dbReference type="Pfam" id="PF01261"/>
    </source>
</evidence>
<dbReference type="Gene3D" id="3.20.20.150">
    <property type="entry name" value="Divalent-metal-dependent TIM barrel enzymes"/>
    <property type="match status" value="1"/>
</dbReference>
<feature type="domain" description="Xylose isomerase-like TIM barrel" evidence="2">
    <location>
        <begin position="71"/>
        <end position="277"/>
    </location>
</feature>
<dbReference type="SUPFAM" id="SSF51658">
    <property type="entry name" value="Xylose isomerase-like"/>
    <property type="match status" value="1"/>
</dbReference>
<dbReference type="Pfam" id="PF01261">
    <property type="entry name" value="AP_endonuc_2"/>
    <property type="match status" value="1"/>
</dbReference>
<dbReference type="RefSeq" id="WP_406696643.1">
    <property type="nucleotide sequence ID" value="NZ_CP155447.1"/>
</dbReference>
<sequence>MRTRWICLAVLAVNLGTVAGPLRADAGTDLKLFDRSNLAAWCIVPFDAKQRGPEERAVMLERLGLRRFAYDWRAEHLPHFEAELAALKKHGIELTAVWFPTTLDKDARFILDTLAKHRIKTQLWVTGAVGPARTPEEQRALVRSEATRLRPIAEEAAKIGCTVGLYNHGAWFGQPENQLAIIDTLGLPNVGIVYNLHHGHEHLPRFPEVLQLIKPRLLAINLNGMVVEGDYHDKKILVIGKGDEDLRLLRAIRDSGWKGPVGILNHTAGDAETQLRANLAGLTGLVEQLRATPGK</sequence>
<dbReference type="InterPro" id="IPR013022">
    <property type="entry name" value="Xyl_isomerase-like_TIM-brl"/>
</dbReference>
<organism evidence="3">
    <name type="scientific">Singulisphaera sp. Ch08</name>
    <dbReference type="NCBI Taxonomy" id="3120278"/>
    <lineage>
        <taxon>Bacteria</taxon>
        <taxon>Pseudomonadati</taxon>
        <taxon>Planctomycetota</taxon>
        <taxon>Planctomycetia</taxon>
        <taxon>Isosphaerales</taxon>
        <taxon>Isosphaeraceae</taxon>
        <taxon>Singulisphaera</taxon>
    </lineage>
</organism>
<accession>A0AAU7CGX7</accession>
<evidence type="ECO:0000256" key="1">
    <source>
        <dbReference type="SAM" id="SignalP"/>
    </source>
</evidence>
<name>A0AAU7CGX7_9BACT</name>
<proteinExistence type="predicted"/>
<dbReference type="EMBL" id="CP155447">
    <property type="protein sequence ID" value="XBH03901.1"/>
    <property type="molecule type" value="Genomic_DNA"/>
</dbReference>
<dbReference type="InterPro" id="IPR036237">
    <property type="entry name" value="Xyl_isomerase-like_sf"/>
</dbReference>
<reference evidence="3" key="1">
    <citation type="submission" date="2024-05" db="EMBL/GenBank/DDBJ databases">
        <title>Planctomycetes of the genus Singulisphaera possess chitinolytic capabilities.</title>
        <authorList>
            <person name="Ivanova A."/>
        </authorList>
    </citation>
    <scope>NUCLEOTIDE SEQUENCE</scope>
    <source>
        <strain evidence="3">Ch08T</strain>
    </source>
</reference>
<protein>
    <submittedName>
        <fullName evidence="3">TIM barrel protein</fullName>
    </submittedName>
</protein>
<gene>
    <name evidence="3" type="ORF">V5E97_37230</name>
</gene>
<keyword evidence="1" id="KW-0732">Signal</keyword>